<reference evidence="1" key="2">
    <citation type="submission" date="2020-10" db="EMBL/GenBank/DDBJ databases">
        <authorList>
            <person name="Cooper E.A."/>
            <person name="Brenton Z.W."/>
            <person name="Flinn B.S."/>
            <person name="Jenkins J."/>
            <person name="Shu S."/>
            <person name="Flowers D."/>
            <person name="Luo F."/>
            <person name="Wang Y."/>
            <person name="Xia P."/>
            <person name="Barry K."/>
            <person name="Daum C."/>
            <person name="Lipzen A."/>
            <person name="Yoshinaga Y."/>
            <person name="Schmutz J."/>
            <person name="Saski C."/>
            <person name="Vermerris W."/>
            <person name="Kresovich S."/>
        </authorList>
    </citation>
    <scope>NUCLEOTIDE SEQUENCE</scope>
</reference>
<dbReference type="AlphaFoldDB" id="A0A921Q2X2"/>
<proteinExistence type="predicted"/>
<reference evidence="1" key="1">
    <citation type="journal article" date="2019" name="BMC Genomics">
        <title>A new reference genome for Sorghum bicolor reveals high levels of sequence similarity between sweet and grain genotypes: implications for the genetics of sugar metabolism.</title>
        <authorList>
            <person name="Cooper E.A."/>
            <person name="Brenton Z.W."/>
            <person name="Flinn B.S."/>
            <person name="Jenkins J."/>
            <person name="Shu S."/>
            <person name="Flowers D."/>
            <person name="Luo F."/>
            <person name="Wang Y."/>
            <person name="Xia P."/>
            <person name="Barry K."/>
            <person name="Daum C."/>
            <person name="Lipzen A."/>
            <person name="Yoshinaga Y."/>
            <person name="Schmutz J."/>
            <person name="Saski C."/>
            <person name="Vermerris W."/>
            <person name="Kresovich S."/>
        </authorList>
    </citation>
    <scope>NUCLEOTIDE SEQUENCE</scope>
</reference>
<name>A0A921Q2X2_SORBI</name>
<accession>A0A921Q2X2</accession>
<comment type="caution">
    <text evidence="1">The sequence shown here is derived from an EMBL/GenBank/DDBJ whole genome shotgun (WGS) entry which is preliminary data.</text>
</comment>
<organism evidence="1 2">
    <name type="scientific">Sorghum bicolor</name>
    <name type="common">Sorghum</name>
    <name type="synonym">Sorghum vulgare</name>
    <dbReference type="NCBI Taxonomy" id="4558"/>
    <lineage>
        <taxon>Eukaryota</taxon>
        <taxon>Viridiplantae</taxon>
        <taxon>Streptophyta</taxon>
        <taxon>Embryophyta</taxon>
        <taxon>Tracheophyta</taxon>
        <taxon>Spermatophyta</taxon>
        <taxon>Magnoliopsida</taxon>
        <taxon>Liliopsida</taxon>
        <taxon>Poales</taxon>
        <taxon>Poaceae</taxon>
        <taxon>PACMAD clade</taxon>
        <taxon>Panicoideae</taxon>
        <taxon>Andropogonodae</taxon>
        <taxon>Andropogoneae</taxon>
        <taxon>Sorghinae</taxon>
        <taxon>Sorghum</taxon>
    </lineage>
</organism>
<dbReference type="Proteomes" id="UP000807115">
    <property type="component" value="Chromosome 10"/>
</dbReference>
<dbReference type="EMBL" id="CM027689">
    <property type="protein sequence ID" value="KAG0514594.1"/>
    <property type="molecule type" value="Genomic_DNA"/>
</dbReference>
<protein>
    <submittedName>
        <fullName evidence="1">Uncharacterized protein</fullName>
    </submittedName>
</protein>
<gene>
    <name evidence="1" type="ORF">BDA96_10G206100</name>
</gene>
<evidence type="ECO:0000313" key="1">
    <source>
        <dbReference type="EMBL" id="KAG0514594.1"/>
    </source>
</evidence>
<evidence type="ECO:0000313" key="2">
    <source>
        <dbReference type="Proteomes" id="UP000807115"/>
    </source>
</evidence>
<sequence length="59" mass="6985">MIKASYAAWLHRASCHEMFQGPKPNLSYKPDREERCSTEQVLKSPTYQKMWLAALRTWI</sequence>